<keyword evidence="3" id="KW-1185">Reference proteome</keyword>
<dbReference type="EMBL" id="JBHMFA010000006">
    <property type="protein sequence ID" value="MFB9105208.1"/>
    <property type="molecule type" value="Genomic_DNA"/>
</dbReference>
<feature type="transmembrane region" description="Helical" evidence="1">
    <location>
        <begin position="49"/>
        <end position="67"/>
    </location>
</feature>
<gene>
    <name evidence="2" type="ORF">ACFFU1_09870</name>
</gene>
<evidence type="ECO:0000313" key="3">
    <source>
        <dbReference type="Proteomes" id="UP001589590"/>
    </source>
</evidence>
<organism evidence="2 3">
    <name type="scientific">Algibacter miyuki</name>
    <dbReference type="NCBI Taxonomy" id="1306933"/>
    <lineage>
        <taxon>Bacteria</taxon>
        <taxon>Pseudomonadati</taxon>
        <taxon>Bacteroidota</taxon>
        <taxon>Flavobacteriia</taxon>
        <taxon>Flavobacteriales</taxon>
        <taxon>Flavobacteriaceae</taxon>
        <taxon>Algibacter</taxon>
    </lineage>
</organism>
<proteinExistence type="predicted"/>
<keyword evidence="1" id="KW-0472">Membrane</keyword>
<keyword evidence="1" id="KW-1133">Transmembrane helix</keyword>
<accession>A0ABV5H096</accession>
<evidence type="ECO:0008006" key="4">
    <source>
        <dbReference type="Google" id="ProtNLM"/>
    </source>
</evidence>
<reference evidence="2 3" key="1">
    <citation type="submission" date="2024-09" db="EMBL/GenBank/DDBJ databases">
        <authorList>
            <person name="Sun Q."/>
            <person name="Mori K."/>
        </authorList>
    </citation>
    <scope>NUCLEOTIDE SEQUENCE [LARGE SCALE GENOMIC DNA]</scope>
    <source>
        <strain evidence="2 3">CECT 8300</strain>
    </source>
</reference>
<keyword evidence="1" id="KW-0812">Transmembrane</keyword>
<dbReference type="Proteomes" id="UP001589590">
    <property type="component" value="Unassembled WGS sequence"/>
</dbReference>
<comment type="caution">
    <text evidence="2">The sequence shown here is derived from an EMBL/GenBank/DDBJ whole genome shotgun (WGS) entry which is preliminary data.</text>
</comment>
<evidence type="ECO:0000256" key="1">
    <source>
        <dbReference type="SAM" id="Phobius"/>
    </source>
</evidence>
<protein>
    <recommendedName>
        <fullName evidence="4">Anti-sigma factor</fullName>
    </recommendedName>
</protein>
<dbReference type="RefSeq" id="WP_290274561.1">
    <property type="nucleotide sequence ID" value="NZ_JAUFQP010000016.1"/>
</dbReference>
<evidence type="ECO:0000313" key="2">
    <source>
        <dbReference type="EMBL" id="MFB9105208.1"/>
    </source>
</evidence>
<sequence length="191" mass="21627">MAQDIRDLFKNEKVVKEHMPEKHEARFLAKLDEALPVAQTKSNFGWMQIAASFVVLIGLSLGAYSFFTTEEIIPVTLAKSDVVESKTLGDVSPSLKKVEDYYLASINLELSKMKYTPETKELFDGYLAQLNELDEEYKRLSLELGASGPSELTVNALIDNLKFRLNLLYRLRTQLKELKTSDATLEETQSI</sequence>
<name>A0ABV5H096_9FLAO</name>